<dbReference type="InterPro" id="IPR009100">
    <property type="entry name" value="AcylCoA_DH/oxidase_NM_dom_sf"/>
</dbReference>
<feature type="domain" description="Acyl-coenzyme A oxidase N-terminal" evidence="16">
    <location>
        <begin position="18"/>
        <end position="156"/>
    </location>
</feature>
<feature type="domain" description="Acyl-CoA oxidase/dehydrogenase middle" evidence="15">
    <location>
        <begin position="160"/>
        <end position="269"/>
    </location>
</feature>
<dbReference type="Gene3D" id="1.20.140.10">
    <property type="entry name" value="Butyryl-CoA Dehydrogenase, subunit A, domain 3"/>
    <property type="match status" value="2"/>
</dbReference>
<dbReference type="GO" id="GO:0071949">
    <property type="term" value="F:FAD binding"/>
    <property type="evidence" value="ECO:0007669"/>
    <property type="project" value="InterPro"/>
</dbReference>
<dbReference type="Pfam" id="PF22924">
    <property type="entry name" value="ACOX_C_alpha1"/>
    <property type="match status" value="1"/>
</dbReference>
<evidence type="ECO:0000313" key="18">
    <source>
        <dbReference type="EMBL" id="JAD00894.1"/>
    </source>
</evidence>
<dbReference type="GO" id="GO:0033540">
    <property type="term" value="P:fatty acid beta-oxidation using acyl-CoA oxidase"/>
    <property type="evidence" value="ECO:0007669"/>
    <property type="project" value="TreeGrafter"/>
</dbReference>
<dbReference type="InterPro" id="IPR036250">
    <property type="entry name" value="AcylCo_DH-like_C"/>
</dbReference>
<protein>
    <recommendedName>
        <fullName evidence="11">Acyl-coenzyme A oxidase</fullName>
    </recommendedName>
</protein>
<dbReference type="GO" id="GO:0005504">
    <property type="term" value="F:fatty acid binding"/>
    <property type="evidence" value="ECO:0007669"/>
    <property type="project" value="TreeGrafter"/>
</dbReference>
<dbReference type="GO" id="GO:0005777">
    <property type="term" value="C:peroxisome"/>
    <property type="evidence" value="ECO:0007669"/>
    <property type="project" value="UniProtKB-SubCell"/>
</dbReference>
<proteinExistence type="inferred from homology"/>
<evidence type="ECO:0000256" key="12">
    <source>
        <dbReference type="PIRSR" id="PIRSR000168-1"/>
    </source>
</evidence>
<dbReference type="PANTHER" id="PTHR10909">
    <property type="entry name" value="ELECTRON TRANSPORT OXIDOREDUCTASE"/>
    <property type="match status" value="1"/>
</dbReference>
<keyword evidence="6 11" id="KW-0274">FAD</keyword>
<dbReference type="Pfam" id="PF02770">
    <property type="entry name" value="Acyl-CoA_dh_M"/>
    <property type="match status" value="1"/>
</dbReference>
<feature type="binding site" evidence="13">
    <location>
        <position position="163"/>
    </location>
    <ligand>
        <name>FAD</name>
        <dbReference type="ChEBI" id="CHEBI:57692"/>
    </ligand>
</feature>
<accession>A0A0A1WPD5</accession>
<comment type="subcellular location">
    <subcellularLocation>
        <location evidence="2">Peroxisome</location>
    </subcellularLocation>
</comment>
<feature type="active site" description="Proton acceptor" evidence="12">
    <location>
        <position position="445"/>
    </location>
</feature>
<gene>
    <name evidence="18" type="primary">CG5009_8</name>
    <name evidence="18" type="ORF">g.44374</name>
</gene>
<feature type="binding site" evidence="13">
    <location>
        <position position="202"/>
    </location>
    <ligand>
        <name>FAD</name>
        <dbReference type="ChEBI" id="CHEBI:57692"/>
    </ligand>
</feature>
<evidence type="ECO:0000256" key="3">
    <source>
        <dbReference type="ARBA" id="ARBA00004846"/>
    </source>
</evidence>
<dbReference type="Gene3D" id="1.10.540.10">
    <property type="entry name" value="Acyl-CoA dehydrogenase/oxidase, N-terminal domain"/>
    <property type="match status" value="1"/>
</dbReference>
<evidence type="ECO:0000256" key="13">
    <source>
        <dbReference type="PIRSR" id="PIRSR000168-2"/>
    </source>
</evidence>
<sequence length="678" mass="76339">MAINIDLQRERQCATISSEDFAEWWAGGRAALQERRALDKLFEEDAALTDPQHTSLMSHKELYEYTLAKACKFLSKLRDWHAANAHTKSGGDSQQSAIATLYDFRMLLAGPLGTALFQQNFPLRLHFSMFLPALLGQCTEEQQREWFDRAWRMDGIIGTYAQTELGHGTFIRGLETRADYDAQSEEFILNTPTLSAYKWWPGSLGQTANMVIVMAQLYIKGKHHGLHPFLVRIRNAETHLPEPGVDVGEIGPKLGVHGVNNGFLGLKDVRIPRTQMLMKNAQVRPNGRFVKGPEPLLTYGTMVFVRVMIVRDVSFGLQQAATIATRYSAVRRQSPIAPDQPEPQILDHTTQQAKLFPQIAKGIFFRIAADVVWVMYQNVVKELDAGQRRNLPELHALSCCLKAYCSAEAEEGVEILRKSCGGHGYLSSSNFAQIYGAVTAACTYEGENTVLLLQTARFLVKQYVEGLKRKVLPHSVRYLRNATRPKCGKNIELKTLVRLLEFAATESIRTLYEHQRQQRKLLKSEQLVASKTGIRLTQVATLHARAFLARTALEETDKFCKHLKPVLADVLTQLAELFVLEMCLNSLAAILISHPLNARQVDQLQSRYEHLLATIRVNAVAVVDGFDFNDRVLGSTLGCYDGRVYERLMAEARKSPLNQEPVNSTFYTHLKPLMQGKL</sequence>
<dbReference type="Gene3D" id="2.40.110.10">
    <property type="entry name" value="Butyryl-CoA Dehydrogenase, subunit A, domain 2"/>
    <property type="match status" value="1"/>
</dbReference>
<reference evidence="18" key="2">
    <citation type="journal article" date="2015" name="Gigascience">
        <title>Reconstructing a comprehensive transcriptome assembly of a white-pupal translocated strain of the pest fruit fly Bactrocera cucurbitae.</title>
        <authorList>
            <person name="Sim S.B."/>
            <person name="Calla B."/>
            <person name="Hall B."/>
            <person name="DeRego T."/>
            <person name="Geib S.M."/>
        </authorList>
    </citation>
    <scope>NUCLEOTIDE SEQUENCE</scope>
</reference>
<comment type="cofactor">
    <cofactor evidence="1">
        <name>FAD</name>
        <dbReference type="ChEBI" id="CHEBI:57692"/>
    </cofactor>
</comment>
<dbReference type="SUPFAM" id="SSF56645">
    <property type="entry name" value="Acyl-CoA dehydrogenase NM domain-like"/>
    <property type="match status" value="1"/>
</dbReference>
<evidence type="ECO:0000259" key="16">
    <source>
        <dbReference type="Pfam" id="PF14749"/>
    </source>
</evidence>
<keyword evidence="7" id="KW-0276">Fatty acid metabolism</keyword>
<name>A0A0A1WPD5_ZEUCU</name>
<evidence type="ECO:0000256" key="7">
    <source>
        <dbReference type="ARBA" id="ARBA00022832"/>
    </source>
</evidence>
<dbReference type="InterPro" id="IPR029320">
    <property type="entry name" value="Acyl-CoA_ox_N"/>
</dbReference>
<evidence type="ECO:0000256" key="2">
    <source>
        <dbReference type="ARBA" id="ARBA00004275"/>
    </source>
</evidence>
<evidence type="ECO:0000256" key="8">
    <source>
        <dbReference type="ARBA" id="ARBA00023002"/>
    </source>
</evidence>
<keyword evidence="9" id="KW-0443">Lipid metabolism</keyword>
<dbReference type="GO" id="GO:0055088">
    <property type="term" value="P:lipid homeostasis"/>
    <property type="evidence" value="ECO:0007669"/>
    <property type="project" value="TreeGrafter"/>
</dbReference>
<dbReference type="FunFam" id="2.40.110.10:FF:000003">
    <property type="entry name" value="Acyl-coenzyme A oxidase"/>
    <property type="match status" value="1"/>
</dbReference>
<dbReference type="InterPro" id="IPR055060">
    <property type="entry name" value="ACOX_C_alpha1"/>
</dbReference>
<dbReference type="GO" id="GO:0003997">
    <property type="term" value="F:acyl-CoA oxidase activity"/>
    <property type="evidence" value="ECO:0007669"/>
    <property type="project" value="InterPro"/>
</dbReference>
<evidence type="ECO:0000256" key="5">
    <source>
        <dbReference type="ARBA" id="ARBA00022630"/>
    </source>
</evidence>
<keyword evidence="8" id="KW-0560">Oxidoreductase</keyword>
<evidence type="ECO:0000256" key="6">
    <source>
        <dbReference type="ARBA" id="ARBA00022827"/>
    </source>
</evidence>
<evidence type="ECO:0000259" key="15">
    <source>
        <dbReference type="Pfam" id="PF02770"/>
    </source>
</evidence>
<evidence type="ECO:0000259" key="14">
    <source>
        <dbReference type="Pfam" id="PF01756"/>
    </source>
</evidence>
<dbReference type="SUPFAM" id="SSF47203">
    <property type="entry name" value="Acyl-CoA dehydrogenase C-terminal domain-like"/>
    <property type="match status" value="2"/>
</dbReference>
<comment type="similarity">
    <text evidence="4 11">Belongs to the acyl-CoA oxidase family.</text>
</comment>
<evidence type="ECO:0000256" key="11">
    <source>
        <dbReference type="PIRNR" id="PIRNR000168"/>
    </source>
</evidence>
<dbReference type="EMBL" id="GBXI01013398">
    <property type="protein sequence ID" value="JAD00894.1"/>
    <property type="molecule type" value="Transcribed_RNA"/>
</dbReference>
<dbReference type="InterPro" id="IPR046373">
    <property type="entry name" value="Acyl-CoA_Oxase/DH_mid-dom_sf"/>
</dbReference>
<evidence type="ECO:0000256" key="4">
    <source>
        <dbReference type="ARBA" id="ARBA00006288"/>
    </source>
</evidence>
<keyword evidence="10" id="KW-0576">Peroxisome</keyword>
<dbReference type="InterPro" id="IPR002655">
    <property type="entry name" value="Acyl-CoA_oxidase_C"/>
</dbReference>
<dbReference type="Pfam" id="PF01756">
    <property type="entry name" value="ACOX"/>
    <property type="match status" value="1"/>
</dbReference>
<dbReference type="InterPro" id="IPR037069">
    <property type="entry name" value="AcylCoA_DH/ox_N_sf"/>
</dbReference>
<evidence type="ECO:0000259" key="17">
    <source>
        <dbReference type="Pfam" id="PF22924"/>
    </source>
</evidence>
<dbReference type="PANTHER" id="PTHR10909:SF250">
    <property type="entry name" value="PEROXISOMAL ACYL-COENZYME A OXIDASE 1"/>
    <property type="match status" value="1"/>
</dbReference>
<dbReference type="AlphaFoldDB" id="A0A0A1WPD5"/>
<evidence type="ECO:0000256" key="1">
    <source>
        <dbReference type="ARBA" id="ARBA00001974"/>
    </source>
</evidence>
<dbReference type="InterPro" id="IPR012258">
    <property type="entry name" value="Acyl-CoA_oxidase"/>
</dbReference>
<dbReference type="PIRSF" id="PIRSF000168">
    <property type="entry name" value="Acyl-CoA_oxidase"/>
    <property type="match status" value="1"/>
</dbReference>
<organism evidence="18">
    <name type="scientific">Zeugodacus cucurbitae</name>
    <name type="common">Melon fruit fly</name>
    <name type="synonym">Bactrocera cucurbitae</name>
    <dbReference type="NCBI Taxonomy" id="28588"/>
    <lineage>
        <taxon>Eukaryota</taxon>
        <taxon>Metazoa</taxon>
        <taxon>Ecdysozoa</taxon>
        <taxon>Arthropoda</taxon>
        <taxon>Hexapoda</taxon>
        <taxon>Insecta</taxon>
        <taxon>Pterygota</taxon>
        <taxon>Neoptera</taxon>
        <taxon>Endopterygota</taxon>
        <taxon>Diptera</taxon>
        <taxon>Brachycera</taxon>
        <taxon>Muscomorpha</taxon>
        <taxon>Tephritoidea</taxon>
        <taxon>Tephritidae</taxon>
        <taxon>Zeugodacus</taxon>
        <taxon>Zeugodacus</taxon>
    </lineage>
</organism>
<evidence type="ECO:0000256" key="10">
    <source>
        <dbReference type="ARBA" id="ARBA00023140"/>
    </source>
</evidence>
<dbReference type="FunFam" id="1.20.140.10:FF:000005">
    <property type="entry name" value="Acyl-coenzyme A oxidase"/>
    <property type="match status" value="1"/>
</dbReference>
<dbReference type="InterPro" id="IPR006091">
    <property type="entry name" value="Acyl-CoA_Oxase/DH_mid-dom"/>
</dbReference>
<feature type="domain" description="Acyl-CoA oxidase C-alpha1" evidence="17">
    <location>
        <begin position="299"/>
        <end position="460"/>
    </location>
</feature>
<keyword evidence="5 11" id="KW-0285">Flavoprotein</keyword>
<feature type="domain" description="Acyl-CoA oxidase C-terminal" evidence="14">
    <location>
        <begin position="493"/>
        <end position="675"/>
    </location>
</feature>
<evidence type="ECO:0000256" key="9">
    <source>
        <dbReference type="ARBA" id="ARBA00023098"/>
    </source>
</evidence>
<reference evidence="18" key="1">
    <citation type="submission" date="2014-11" db="EMBL/GenBank/DDBJ databases">
        <authorList>
            <person name="Geib S."/>
        </authorList>
    </citation>
    <scope>NUCLEOTIDE SEQUENCE</scope>
</reference>
<dbReference type="Pfam" id="PF14749">
    <property type="entry name" value="Acyl-CoA_ox_N"/>
    <property type="match status" value="1"/>
</dbReference>
<comment type="pathway">
    <text evidence="3">Lipid metabolism; peroxisomal fatty acid beta-oxidation.</text>
</comment>